<evidence type="ECO:0000256" key="3">
    <source>
        <dbReference type="ARBA" id="ARBA00012438"/>
    </source>
</evidence>
<dbReference type="Gene3D" id="3.30.450.20">
    <property type="entry name" value="PAS domain"/>
    <property type="match status" value="1"/>
</dbReference>
<dbReference type="InterPro" id="IPR004358">
    <property type="entry name" value="Sig_transdc_His_kin-like_C"/>
</dbReference>
<evidence type="ECO:0000256" key="5">
    <source>
        <dbReference type="ARBA" id="ARBA00022679"/>
    </source>
</evidence>
<dbReference type="Pfam" id="PF02518">
    <property type="entry name" value="HATPase_c"/>
    <property type="match status" value="1"/>
</dbReference>
<dbReference type="PANTHER" id="PTHR43047">
    <property type="entry name" value="TWO-COMPONENT HISTIDINE PROTEIN KINASE"/>
    <property type="match status" value="1"/>
</dbReference>
<dbReference type="PROSITE" id="PS50113">
    <property type="entry name" value="PAC"/>
    <property type="match status" value="1"/>
</dbReference>
<dbReference type="CDD" id="cd00082">
    <property type="entry name" value="HisKA"/>
    <property type="match status" value="1"/>
</dbReference>
<dbReference type="InterPro" id="IPR036890">
    <property type="entry name" value="HATPase_C_sf"/>
</dbReference>
<feature type="domain" description="Histidine kinase" evidence="8">
    <location>
        <begin position="150"/>
        <end position="369"/>
    </location>
</feature>
<dbReference type="InterPro" id="IPR013656">
    <property type="entry name" value="PAS_4"/>
</dbReference>
<dbReference type="SMART" id="SM00091">
    <property type="entry name" value="PAS"/>
    <property type="match status" value="1"/>
</dbReference>
<dbReference type="SMART" id="SM00086">
    <property type="entry name" value="PAC"/>
    <property type="match status" value="1"/>
</dbReference>
<dbReference type="SUPFAM" id="SSF55785">
    <property type="entry name" value="PYP-like sensor domain (PAS domain)"/>
    <property type="match status" value="1"/>
</dbReference>
<dbReference type="EMBL" id="CP075371">
    <property type="protein sequence ID" value="QVT78486.1"/>
    <property type="molecule type" value="Genomic_DNA"/>
</dbReference>
<evidence type="ECO:0000256" key="2">
    <source>
        <dbReference type="ARBA" id="ARBA00004236"/>
    </source>
</evidence>
<dbReference type="SMART" id="SM00388">
    <property type="entry name" value="HisKA"/>
    <property type="match status" value="1"/>
</dbReference>
<dbReference type="NCBIfam" id="TIGR00229">
    <property type="entry name" value="sensory_box"/>
    <property type="match status" value="1"/>
</dbReference>
<dbReference type="Gene3D" id="1.10.287.130">
    <property type="match status" value="1"/>
</dbReference>
<organism evidence="11 12">
    <name type="scientific">Nocardioides aquaticus</name>
    <dbReference type="NCBI Taxonomy" id="160826"/>
    <lineage>
        <taxon>Bacteria</taxon>
        <taxon>Bacillati</taxon>
        <taxon>Actinomycetota</taxon>
        <taxon>Actinomycetes</taxon>
        <taxon>Propionibacteriales</taxon>
        <taxon>Nocardioidaceae</taxon>
        <taxon>Nocardioides</taxon>
    </lineage>
</organism>
<dbReference type="RefSeq" id="WP_214058066.1">
    <property type="nucleotide sequence ID" value="NZ_BAAAHS010000002.1"/>
</dbReference>
<evidence type="ECO:0000256" key="1">
    <source>
        <dbReference type="ARBA" id="ARBA00000085"/>
    </source>
</evidence>
<dbReference type="SUPFAM" id="SSF47384">
    <property type="entry name" value="Homodimeric domain of signal transducing histidine kinase"/>
    <property type="match status" value="1"/>
</dbReference>
<keyword evidence="7" id="KW-0902">Two-component regulatory system</keyword>
<dbReference type="PRINTS" id="PR00344">
    <property type="entry name" value="BCTRLSENSOR"/>
</dbReference>
<keyword evidence="12" id="KW-1185">Reference proteome</keyword>
<comment type="subcellular location">
    <subcellularLocation>
        <location evidence="2">Cell membrane</location>
    </subcellularLocation>
</comment>
<dbReference type="SMART" id="SM00387">
    <property type="entry name" value="HATPase_c"/>
    <property type="match status" value="1"/>
</dbReference>
<dbReference type="PROSITE" id="PS50109">
    <property type="entry name" value="HIS_KIN"/>
    <property type="match status" value="1"/>
</dbReference>
<protein>
    <recommendedName>
        <fullName evidence="3">histidine kinase</fullName>
        <ecNumber evidence="3">2.7.13.3</ecNumber>
    </recommendedName>
</protein>
<keyword evidence="6" id="KW-0418">Kinase</keyword>
<keyword evidence="4" id="KW-0597">Phosphoprotein</keyword>
<feature type="domain" description="PAC" evidence="10">
    <location>
        <begin position="81"/>
        <end position="132"/>
    </location>
</feature>
<dbReference type="Proteomes" id="UP000679307">
    <property type="component" value="Chromosome"/>
</dbReference>
<evidence type="ECO:0000313" key="12">
    <source>
        <dbReference type="Proteomes" id="UP000679307"/>
    </source>
</evidence>
<evidence type="ECO:0000259" key="9">
    <source>
        <dbReference type="PROSITE" id="PS50112"/>
    </source>
</evidence>
<proteinExistence type="predicted"/>
<accession>A0ABX8EDD1</accession>
<evidence type="ECO:0000259" key="10">
    <source>
        <dbReference type="PROSITE" id="PS50113"/>
    </source>
</evidence>
<dbReference type="InterPro" id="IPR005467">
    <property type="entry name" value="His_kinase_dom"/>
</dbReference>
<name>A0ABX8EDD1_9ACTN</name>
<dbReference type="Pfam" id="PF08448">
    <property type="entry name" value="PAS_4"/>
    <property type="match status" value="1"/>
</dbReference>
<dbReference type="Gene3D" id="3.30.565.10">
    <property type="entry name" value="Histidine kinase-like ATPase, C-terminal domain"/>
    <property type="match status" value="1"/>
</dbReference>
<dbReference type="CDD" id="cd00130">
    <property type="entry name" value="PAS"/>
    <property type="match status" value="1"/>
</dbReference>
<gene>
    <name evidence="11" type="primary">bvgS</name>
    <name evidence="11" type="ORF">ENKNEFLB_00863</name>
</gene>
<dbReference type="InterPro" id="IPR001610">
    <property type="entry name" value="PAC"/>
</dbReference>
<evidence type="ECO:0000256" key="6">
    <source>
        <dbReference type="ARBA" id="ARBA00022777"/>
    </source>
</evidence>
<dbReference type="InterPro" id="IPR035965">
    <property type="entry name" value="PAS-like_dom_sf"/>
</dbReference>
<comment type="catalytic activity">
    <reaction evidence="1">
        <text>ATP + protein L-histidine = ADP + protein N-phospho-L-histidine.</text>
        <dbReference type="EC" id="2.7.13.3"/>
    </reaction>
</comment>
<evidence type="ECO:0000256" key="7">
    <source>
        <dbReference type="ARBA" id="ARBA00023012"/>
    </source>
</evidence>
<dbReference type="InterPro" id="IPR000700">
    <property type="entry name" value="PAS-assoc_C"/>
</dbReference>
<dbReference type="EC" id="2.7.13.3" evidence="3"/>
<evidence type="ECO:0000313" key="11">
    <source>
        <dbReference type="EMBL" id="QVT78486.1"/>
    </source>
</evidence>
<dbReference type="InterPro" id="IPR003594">
    <property type="entry name" value="HATPase_dom"/>
</dbReference>
<feature type="domain" description="PAS" evidence="9">
    <location>
        <begin position="9"/>
        <end position="79"/>
    </location>
</feature>
<keyword evidence="5 11" id="KW-0808">Transferase</keyword>
<dbReference type="InterPro" id="IPR000014">
    <property type="entry name" value="PAS"/>
</dbReference>
<dbReference type="Pfam" id="PF00512">
    <property type="entry name" value="HisKA"/>
    <property type="match status" value="1"/>
</dbReference>
<dbReference type="SUPFAM" id="SSF55874">
    <property type="entry name" value="ATPase domain of HSP90 chaperone/DNA topoisomerase II/histidine kinase"/>
    <property type="match status" value="1"/>
</dbReference>
<sequence>MPERERPHLEERYRSLFEHHPHPVFLLDLDGRFVEVNPACALISGRSVDDLLGTAFADLLEPGDVERARDAFAKALHEALPRVELALRHVDGRLRDVAVSGIPWSADGEVRGVYGVAEDVTERKRVARDLVVTQQIAAESSRAKTDFAARMSHELRTPLTSILAAVELLATTEDPADRDELVAVLQRAGNRLHALVDGVLDFGASGTTPPEPEVLDLHATAREAVARVSGGAARKGLRLDLDISRDVPRQVHDHPTWTAQILDHLLDNAVEHTDSGHVGLTVSTTASTGTGTVVLYRVSDTGVGIDAAQQDRLFDPSHPCSPATSGHATRGGPGLSTVKQLVAICGGTVALDSAPGRGSTFFVTMPVTPVT</sequence>
<dbReference type="InterPro" id="IPR036097">
    <property type="entry name" value="HisK_dim/P_sf"/>
</dbReference>
<dbReference type="GO" id="GO:0004673">
    <property type="term" value="F:protein histidine kinase activity"/>
    <property type="evidence" value="ECO:0007669"/>
    <property type="project" value="UniProtKB-EC"/>
</dbReference>
<dbReference type="PANTHER" id="PTHR43047:SF64">
    <property type="entry name" value="HISTIDINE KINASE CONTAINING CHEY-HOMOLOGOUS RECEIVER DOMAIN AND PAS DOMAIN-RELATED"/>
    <property type="match status" value="1"/>
</dbReference>
<dbReference type="PROSITE" id="PS50112">
    <property type="entry name" value="PAS"/>
    <property type="match status" value="1"/>
</dbReference>
<dbReference type="InterPro" id="IPR003661">
    <property type="entry name" value="HisK_dim/P_dom"/>
</dbReference>
<evidence type="ECO:0000256" key="4">
    <source>
        <dbReference type="ARBA" id="ARBA00022553"/>
    </source>
</evidence>
<evidence type="ECO:0000259" key="8">
    <source>
        <dbReference type="PROSITE" id="PS50109"/>
    </source>
</evidence>
<reference evidence="11 12" key="1">
    <citation type="submission" date="2021-05" db="EMBL/GenBank/DDBJ databases">
        <title>Complete genome of Nocardioides aquaticus KCTC 9944T isolated from meromictic and hypersaline Ekho Lake, Antarctica.</title>
        <authorList>
            <person name="Hwang K."/>
            <person name="Kim K.M."/>
            <person name="Choe H."/>
        </authorList>
    </citation>
    <scope>NUCLEOTIDE SEQUENCE [LARGE SCALE GENOMIC DNA]</scope>
    <source>
        <strain evidence="11 12">KCTC 9944</strain>
    </source>
</reference>